<sequence length="135" mass="13606">MLNFLVATDVCEAYARATDVSEARATDVSEARATDVSEARTTDGSEARTTDVSEAHDAMKNSGAFSSRASGVGLGGPLLYLGGPRLGSVGPKAALGAGTGLGLEGTVDSGPYIDKGTTSGLQTTPGHGSHRGNRH</sequence>
<keyword evidence="3" id="KW-1185">Reference proteome</keyword>
<feature type="compositionally biased region" description="Basic and acidic residues" evidence="1">
    <location>
        <begin position="25"/>
        <end position="59"/>
    </location>
</feature>
<accession>A0A9Q0EGW3</accession>
<feature type="region of interest" description="Disordered" evidence="1">
    <location>
        <begin position="107"/>
        <end position="135"/>
    </location>
</feature>
<reference evidence="2" key="1">
    <citation type="submission" date="2022-07" db="EMBL/GenBank/DDBJ databases">
        <title>Chromosome-level genome of Muraenolepis orangiensis.</title>
        <authorList>
            <person name="Kim J."/>
        </authorList>
    </citation>
    <scope>NUCLEOTIDE SEQUENCE</scope>
    <source>
        <strain evidence="2">KU_S4_2022</strain>
        <tissue evidence="2">Muscle</tissue>
    </source>
</reference>
<feature type="compositionally biased region" description="Polar residues" evidence="1">
    <location>
        <begin position="116"/>
        <end position="126"/>
    </location>
</feature>
<feature type="region of interest" description="Disordered" evidence="1">
    <location>
        <begin position="25"/>
        <end position="71"/>
    </location>
</feature>
<gene>
    <name evidence="2" type="ORF">NHX12_027596</name>
</gene>
<protein>
    <submittedName>
        <fullName evidence="2">Uncharacterized protein</fullName>
    </submittedName>
</protein>
<evidence type="ECO:0000313" key="2">
    <source>
        <dbReference type="EMBL" id="KAJ3605551.1"/>
    </source>
</evidence>
<evidence type="ECO:0000313" key="3">
    <source>
        <dbReference type="Proteomes" id="UP001148018"/>
    </source>
</evidence>
<dbReference type="EMBL" id="JANIIK010000043">
    <property type="protein sequence ID" value="KAJ3605551.1"/>
    <property type="molecule type" value="Genomic_DNA"/>
</dbReference>
<dbReference type="AlphaFoldDB" id="A0A9Q0EGW3"/>
<name>A0A9Q0EGW3_9TELE</name>
<comment type="caution">
    <text evidence="2">The sequence shown here is derived from an EMBL/GenBank/DDBJ whole genome shotgun (WGS) entry which is preliminary data.</text>
</comment>
<evidence type="ECO:0000256" key="1">
    <source>
        <dbReference type="SAM" id="MobiDB-lite"/>
    </source>
</evidence>
<proteinExistence type="predicted"/>
<dbReference type="Proteomes" id="UP001148018">
    <property type="component" value="Unassembled WGS sequence"/>
</dbReference>
<organism evidence="2 3">
    <name type="scientific">Muraenolepis orangiensis</name>
    <name type="common">Patagonian moray cod</name>
    <dbReference type="NCBI Taxonomy" id="630683"/>
    <lineage>
        <taxon>Eukaryota</taxon>
        <taxon>Metazoa</taxon>
        <taxon>Chordata</taxon>
        <taxon>Craniata</taxon>
        <taxon>Vertebrata</taxon>
        <taxon>Euteleostomi</taxon>
        <taxon>Actinopterygii</taxon>
        <taxon>Neopterygii</taxon>
        <taxon>Teleostei</taxon>
        <taxon>Neoteleostei</taxon>
        <taxon>Acanthomorphata</taxon>
        <taxon>Zeiogadaria</taxon>
        <taxon>Gadariae</taxon>
        <taxon>Gadiformes</taxon>
        <taxon>Muraenolepidoidei</taxon>
        <taxon>Muraenolepididae</taxon>
        <taxon>Muraenolepis</taxon>
    </lineage>
</organism>